<dbReference type="Pfam" id="PF03435">
    <property type="entry name" value="Sacchrp_dh_NADP"/>
    <property type="match status" value="1"/>
</dbReference>
<keyword evidence="5" id="KW-1185">Reference proteome</keyword>
<dbReference type="InterPro" id="IPR005097">
    <property type="entry name" value="Sacchrp_dh_NADP-bd"/>
</dbReference>
<evidence type="ECO:0000259" key="2">
    <source>
        <dbReference type="Pfam" id="PF03435"/>
    </source>
</evidence>
<dbReference type="SUPFAM" id="SSF55347">
    <property type="entry name" value="Glyceraldehyde-3-phosphate dehydrogenase-like, C-terminal domain"/>
    <property type="match status" value="1"/>
</dbReference>
<dbReference type="SUPFAM" id="SSF51735">
    <property type="entry name" value="NAD(P)-binding Rossmann-fold domains"/>
    <property type="match status" value="1"/>
</dbReference>
<dbReference type="InterPro" id="IPR036291">
    <property type="entry name" value="NAD(P)-bd_dom_sf"/>
</dbReference>
<evidence type="ECO:0000256" key="1">
    <source>
        <dbReference type="ARBA" id="ARBA00023002"/>
    </source>
</evidence>
<dbReference type="Gene3D" id="1.10.1870.10">
    <property type="entry name" value="Domain 3, Saccharopine reductase"/>
    <property type="match status" value="1"/>
</dbReference>
<dbReference type="InterPro" id="IPR051168">
    <property type="entry name" value="AASS"/>
</dbReference>
<reference evidence="4 5" key="1">
    <citation type="submission" date="2021-05" db="EMBL/GenBank/DDBJ databases">
        <title>A Polyphasic approach of four new species of the genus Ohtaekwangia: Ohtaekwangia histidinii sp. nov., Ohtaekwangia cretensis sp. nov., Ohtaekwangia indiensis sp. nov., Ohtaekwangia reichenbachii sp. nov. from diverse environment.</title>
        <authorList>
            <person name="Octaviana S."/>
        </authorList>
    </citation>
    <scope>NUCLEOTIDE SEQUENCE [LARGE SCALE GENOMIC DNA]</scope>
    <source>
        <strain evidence="4 5">PWU20</strain>
    </source>
</reference>
<dbReference type="Pfam" id="PF16653">
    <property type="entry name" value="Sacchrp_dh_C"/>
    <property type="match status" value="1"/>
</dbReference>
<dbReference type="Proteomes" id="UP000772618">
    <property type="component" value="Unassembled WGS sequence"/>
</dbReference>
<dbReference type="Gene3D" id="3.30.360.10">
    <property type="entry name" value="Dihydrodipicolinate Reductase, domain 2"/>
    <property type="match status" value="1"/>
</dbReference>
<evidence type="ECO:0000313" key="5">
    <source>
        <dbReference type="Proteomes" id="UP000772618"/>
    </source>
</evidence>
<comment type="caution">
    <text evidence="4">The sequence shown here is derived from an EMBL/GenBank/DDBJ whole genome shotgun (WGS) entry which is preliminary data.</text>
</comment>
<keyword evidence="1" id="KW-0560">Oxidoreductase</keyword>
<feature type="domain" description="Saccharopine dehydrogenase NADP binding" evidence="2">
    <location>
        <begin position="4"/>
        <end position="120"/>
    </location>
</feature>
<sequence length="443" mass="49657">MKTILVVGAGRSSASLISYLLSQAEKFSWKIVVGDTSMEAARQKVGSHPQGKVILFDIAQSDCLQEIEKADLVISLLPPHLHPLVAVHCLKFNKHLLTASYVADEMKALDAEARSKGLIFLNECGLDPGIDHMSALQVIDKIRAQGGELKAFESFTGGLIAPETDKDNPWRYKFTWNSKNVVMAGQATAKYLQNGSYKYIPYQQLFKRTTQVHVAGLGDYEGYVNRDSLKYIDTYGIGGIQTMIRGTLRNRGFCSAWNVLVQLGCCDDTYQMEKVDQMTHLDFISSFLDGNSPRHIKDKISIQRSLDLQGHEVEYLEWVGLFSNEKVGLKKGTPAEILEHILNKKWKLQPDDKDQIVMWHRFVYDDGGEEREIQASLVATGSDSVFTAMAKTVGLPLGIAARLILENRIQSRGVVIPTSPEFYIPILEELRAYDIALKEEQLR</sequence>
<name>A0ABS5VNU1_9BACT</name>
<evidence type="ECO:0000259" key="3">
    <source>
        <dbReference type="Pfam" id="PF16653"/>
    </source>
</evidence>
<protein>
    <submittedName>
        <fullName evidence="4">Saccharopine dehydrogenase NADP-binding domain-containing protein</fullName>
    </submittedName>
</protein>
<organism evidence="4 5">
    <name type="scientific">Chryseosolibacter indicus</name>
    <dbReference type="NCBI Taxonomy" id="2782351"/>
    <lineage>
        <taxon>Bacteria</taxon>
        <taxon>Pseudomonadati</taxon>
        <taxon>Bacteroidota</taxon>
        <taxon>Cytophagia</taxon>
        <taxon>Cytophagales</taxon>
        <taxon>Chryseotaleaceae</taxon>
        <taxon>Chryseosolibacter</taxon>
    </lineage>
</organism>
<evidence type="ECO:0000313" key="4">
    <source>
        <dbReference type="EMBL" id="MBT1702806.1"/>
    </source>
</evidence>
<gene>
    <name evidence="4" type="ORF">KK060_05920</name>
</gene>
<feature type="domain" description="Saccharopine dehydrogenase-like C-terminal" evidence="3">
    <location>
        <begin position="125"/>
        <end position="433"/>
    </location>
</feature>
<accession>A0ABS5VNU1</accession>
<dbReference type="PANTHER" id="PTHR11133:SF23">
    <property type="entry name" value="SACCHAROPINE DEHYDROGENASE [NAD(+), L-LYSINE-FORMING]"/>
    <property type="match status" value="1"/>
</dbReference>
<dbReference type="EMBL" id="JAHESD010000008">
    <property type="protein sequence ID" value="MBT1702806.1"/>
    <property type="molecule type" value="Genomic_DNA"/>
</dbReference>
<dbReference type="InterPro" id="IPR032095">
    <property type="entry name" value="Sacchrp_dh-like_C"/>
</dbReference>
<proteinExistence type="predicted"/>
<dbReference type="Gene3D" id="3.40.50.720">
    <property type="entry name" value="NAD(P)-binding Rossmann-like Domain"/>
    <property type="match status" value="1"/>
</dbReference>
<dbReference type="RefSeq" id="WP_254152771.1">
    <property type="nucleotide sequence ID" value="NZ_JAHESD010000008.1"/>
</dbReference>
<dbReference type="PANTHER" id="PTHR11133">
    <property type="entry name" value="SACCHAROPINE DEHYDROGENASE"/>
    <property type="match status" value="1"/>
</dbReference>